<comment type="caution">
    <text evidence="4">The sequence shown here is derived from an EMBL/GenBank/DDBJ whole genome shotgun (WGS) entry which is preliminary data.</text>
</comment>
<reference evidence="4 5" key="1">
    <citation type="submission" date="2014-11" db="EMBL/GenBank/DDBJ databases">
        <title>Draft genome sequence of Kirrobacter mercurialis.</title>
        <authorList>
            <person name="Coil D.A."/>
            <person name="Eisen J.A."/>
        </authorList>
    </citation>
    <scope>NUCLEOTIDE SEQUENCE [LARGE SCALE GENOMIC DNA]</scope>
    <source>
        <strain evidence="4 5">Coronado</strain>
    </source>
</reference>
<protein>
    <recommendedName>
        <fullName evidence="3">N-acetyltransferase domain-containing protein</fullName>
    </recommendedName>
</protein>
<dbReference type="Pfam" id="PF00583">
    <property type="entry name" value="Acetyltransf_1"/>
    <property type="match status" value="1"/>
</dbReference>
<sequence length="161" mass="17162">MTDDLDAVMAVMSAAFDPAFGEAWTRRQVEDTLLMPGTACLLAGPDGGPPAPNGPVAGFALTRCVLDEEELLLLAVQPRWHRRGVGGRLLQRVIADAEARGIARLFLEMRDGNDAVHLYAAAGFAQVGRRSGYYRRGSGGPFDAITCAMSIQKLASSNNVS</sequence>
<dbReference type="Gene3D" id="3.40.630.30">
    <property type="match status" value="1"/>
</dbReference>
<organism evidence="4 5">
    <name type="scientific">Croceibacterium mercuriale</name>
    <dbReference type="NCBI Taxonomy" id="1572751"/>
    <lineage>
        <taxon>Bacteria</taxon>
        <taxon>Pseudomonadati</taxon>
        <taxon>Pseudomonadota</taxon>
        <taxon>Alphaproteobacteria</taxon>
        <taxon>Sphingomonadales</taxon>
        <taxon>Erythrobacteraceae</taxon>
        <taxon>Croceibacterium</taxon>
    </lineage>
</organism>
<dbReference type="RefSeq" id="WP_039094014.1">
    <property type="nucleotide sequence ID" value="NZ_JTDN01000001.1"/>
</dbReference>
<gene>
    <name evidence="4" type="ORF">PK98_02440</name>
</gene>
<dbReference type="InterPro" id="IPR050832">
    <property type="entry name" value="Bact_Acetyltransf"/>
</dbReference>
<feature type="domain" description="N-acetyltransferase" evidence="3">
    <location>
        <begin position="1"/>
        <end position="152"/>
    </location>
</feature>
<evidence type="ECO:0000256" key="2">
    <source>
        <dbReference type="ARBA" id="ARBA00023315"/>
    </source>
</evidence>
<proteinExistence type="predicted"/>
<dbReference type="PROSITE" id="PS51186">
    <property type="entry name" value="GNAT"/>
    <property type="match status" value="1"/>
</dbReference>
<evidence type="ECO:0000313" key="5">
    <source>
        <dbReference type="Proteomes" id="UP000030988"/>
    </source>
</evidence>
<evidence type="ECO:0000256" key="1">
    <source>
        <dbReference type="ARBA" id="ARBA00022679"/>
    </source>
</evidence>
<keyword evidence="5" id="KW-1185">Reference proteome</keyword>
<evidence type="ECO:0000259" key="3">
    <source>
        <dbReference type="PROSITE" id="PS51186"/>
    </source>
</evidence>
<dbReference type="EMBL" id="JTDN01000001">
    <property type="protein sequence ID" value="KHL25552.1"/>
    <property type="molecule type" value="Genomic_DNA"/>
</dbReference>
<dbReference type="AlphaFoldDB" id="A0A0B2BZU5"/>
<dbReference type="PANTHER" id="PTHR43877">
    <property type="entry name" value="AMINOALKYLPHOSPHONATE N-ACETYLTRANSFERASE-RELATED-RELATED"/>
    <property type="match status" value="1"/>
</dbReference>
<dbReference type="SUPFAM" id="SSF55729">
    <property type="entry name" value="Acyl-CoA N-acyltransferases (Nat)"/>
    <property type="match status" value="1"/>
</dbReference>
<dbReference type="Proteomes" id="UP000030988">
    <property type="component" value="Unassembled WGS sequence"/>
</dbReference>
<name>A0A0B2BZU5_9SPHN</name>
<evidence type="ECO:0000313" key="4">
    <source>
        <dbReference type="EMBL" id="KHL25552.1"/>
    </source>
</evidence>
<keyword evidence="1" id="KW-0808">Transferase</keyword>
<dbReference type="CDD" id="cd04301">
    <property type="entry name" value="NAT_SF"/>
    <property type="match status" value="1"/>
</dbReference>
<dbReference type="STRING" id="1572751.PK98_02440"/>
<keyword evidence="2" id="KW-0012">Acyltransferase</keyword>
<dbReference type="InterPro" id="IPR000182">
    <property type="entry name" value="GNAT_dom"/>
</dbReference>
<dbReference type="InterPro" id="IPR016181">
    <property type="entry name" value="Acyl_CoA_acyltransferase"/>
</dbReference>
<dbReference type="OrthoDB" id="9804026at2"/>
<dbReference type="GO" id="GO:0016747">
    <property type="term" value="F:acyltransferase activity, transferring groups other than amino-acyl groups"/>
    <property type="evidence" value="ECO:0007669"/>
    <property type="project" value="InterPro"/>
</dbReference>
<accession>A0A0B2BZU5</accession>